<name>A0A1W0AC17_9STRA</name>
<accession>A0A1W0AC17</accession>
<keyword evidence="7" id="KW-1185">Reference proteome</keyword>
<protein>
    <submittedName>
        <fullName evidence="6">5-oxoprolinase</fullName>
    </submittedName>
</protein>
<evidence type="ECO:0000256" key="1">
    <source>
        <dbReference type="ARBA" id="ARBA00010403"/>
    </source>
</evidence>
<dbReference type="InterPro" id="IPR003692">
    <property type="entry name" value="Hydantoinase_B"/>
</dbReference>
<dbReference type="GO" id="GO:0017168">
    <property type="term" value="F:5-oxoprolinase (ATP-hydrolyzing) activity"/>
    <property type="evidence" value="ECO:0007669"/>
    <property type="project" value="TreeGrafter"/>
</dbReference>
<evidence type="ECO:0000259" key="5">
    <source>
        <dbReference type="Pfam" id="PF19278"/>
    </source>
</evidence>
<dbReference type="Pfam" id="PF19278">
    <property type="entry name" value="Hydant_A_C"/>
    <property type="match status" value="1"/>
</dbReference>
<evidence type="ECO:0000313" key="6">
    <source>
        <dbReference type="EMBL" id="OQS07751.1"/>
    </source>
</evidence>
<dbReference type="InterPro" id="IPR002821">
    <property type="entry name" value="Hydantoinase_A"/>
</dbReference>
<feature type="domain" description="Acetophenone carboxylase-like C-terminal" evidence="5">
    <location>
        <begin position="551"/>
        <end position="718"/>
    </location>
</feature>
<dbReference type="Pfam" id="PF02538">
    <property type="entry name" value="Hydantoinase_B"/>
    <property type="match status" value="1"/>
</dbReference>
<organism evidence="6 7">
    <name type="scientific">Thraustotheca clavata</name>
    <dbReference type="NCBI Taxonomy" id="74557"/>
    <lineage>
        <taxon>Eukaryota</taxon>
        <taxon>Sar</taxon>
        <taxon>Stramenopiles</taxon>
        <taxon>Oomycota</taxon>
        <taxon>Saprolegniomycetes</taxon>
        <taxon>Saprolegniales</taxon>
        <taxon>Achlyaceae</taxon>
        <taxon>Thraustotheca</taxon>
    </lineage>
</organism>
<feature type="domain" description="Hydantoinase A/oxoprolinase" evidence="2">
    <location>
        <begin position="234"/>
        <end position="530"/>
    </location>
</feature>
<evidence type="ECO:0000313" key="7">
    <source>
        <dbReference type="Proteomes" id="UP000243217"/>
    </source>
</evidence>
<feature type="domain" description="Hydantoinase B/oxoprolinase" evidence="3">
    <location>
        <begin position="752"/>
        <end position="1048"/>
    </location>
</feature>
<dbReference type="InterPro" id="IPR045079">
    <property type="entry name" value="Oxoprolinase-like"/>
</dbReference>
<reference evidence="6 7" key="1">
    <citation type="journal article" date="2014" name="Genome Biol. Evol.">
        <title>The secreted proteins of Achlya hypogyna and Thraustotheca clavata identify the ancestral oomycete secretome and reveal gene acquisitions by horizontal gene transfer.</title>
        <authorList>
            <person name="Misner I."/>
            <person name="Blouin N."/>
            <person name="Leonard G."/>
            <person name="Richards T.A."/>
            <person name="Lane C.E."/>
        </authorList>
    </citation>
    <scope>NUCLEOTIDE SEQUENCE [LARGE SCALE GENOMIC DNA]</scope>
    <source>
        <strain evidence="6 7">ATCC 34112</strain>
    </source>
</reference>
<comment type="caution">
    <text evidence="6">The sequence shown here is derived from an EMBL/GenBank/DDBJ whole genome shotgun (WGS) entry which is preliminary data.</text>
</comment>
<dbReference type="STRING" id="74557.A0A1W0AC17"/>
<proteinExistence type="inferred from homology"/>
<dbReference type="InterPro" id="IPR049517">
    <property type="entry name" value="ACX-like_C"/>
</dbReference>
<feature type="domain" description="Hydantoinase/oxoprolinase N-terminal" evidence="4">
    <location>
        <begin position="9"/>
        <end position="214"/>
    </location>
</feature>
<dbReference type="OrthoDB" id="3643at2759"/>
<dbReference type="GO" id="GO:0006749">
    <property type="term" value="P:glutathione metabolic process"/>
    <property type="evidence" value="ECO:0007669"/>
    <property type="project" value="TreeGrafter"/>
</dbReference>
<dbReference type="Pfam" id="PF01968">
    <property type="entry name" value="Hydantoinase_A"/>
    <property type="match status" value="1"/>
</dbReference>
<evidence type="ECO:0000259" key="2">
    <source>
        <dbReference type="Pfam" id="PF01968"/>
    </source>
</evidence>
<evidence type="ECO:0000259" key="4">
    <source>
        <dbReference type="Pfam" id="PF05378"/>
    </source>
</evidence>
<dbReference type="GO" id="GO:0005829">
    <property type="term" value="C:cytosol"/>
    <property type="evidence" value="ECO:0007669"/>
    <property type="project" value="TreeGrafter"/>
</dbReference>
<dbReference type="EMBL" id="JNBS01000122">
    <property type="protein sequence ID" value="OQS07751.1"/>
    <property type="molecule type" value="Genomic_DNA"/>
</dbReference>
<dbReference type="PANTHER" id="PTHR11365">
    <property type="entry name" value="5-OXOPROLINASE RELATED"/>
    <property type="match status" value="1"/>
</dbReference>
<dbReference type="Proteomes" id="UP000243217">
    <property type="component" value="Unassembled WGS sequence"/>
</dbReference>
<feature type="non-terminal residue" evidence="6">
    <location>
        <position position="1048"/>
    </location>
</feature>
<evidence type="ECO:0000259" key="3">
    <source>
        <dbReference type="Pfam" id="PF02538"/>
    </source>
</evidence>
<dbReference type="AlphaFoldDB" id="A0A1W0AC17"/>
<dbReference type="PANTHER" id="PTHR11365:SF2">
    <property type="entry name" value="5-OXOPROLINASE"/>
    <property type="match status" value="1"/>
</dbReference>
<dbReference type="InterPro" id="IPR008040">
    <property type="entry name" value="Hydant_A_N"/>
</dbReference>
<gene>
    <name evidence="6" type="ORF">THRCLA_00254</name>
</gene>
<sequence length="1048" mass="115034">MPAVMRNIRVSIDRGGTFTDVYAEMSTGNGVEVKVIKLLSEDPSNYPDAPREGIRRILELFTGIPHPRGKSVDTSRLEYIRMGTTVATNALLERNGERTALVITKGFKDLLYIGNQSRPKIFDLEITTPDMVYEEVVEVQERVQLVQKDDVKKSDIKGVSGDFVRVLEPPNVTELRQQLQIVRNKGIKSIAVVLTHSFTFPEHEKIIGKLAKELGFSQISLSSDIMPMIKMVPRGFTSCADAYLTPVIKDYLASFCSGFDSGLDKVKISFMQSDGGLTPMSSFCGNRAILSGPAGGVVGYARTTRPPTHHSKTSLPVIGFDMGGTSTDVSRYDGTFDHVFESVTANVPIRAPQLDIQTVAAGGGSRLFYKNQMFIVGPESVRAHPGPVCYRKNGFLSVTDANLVTGRILPKYFPHIFGPKENEPLDLEGARKAFIKLTEEINSSQSVRYSMEEVASGFLRVANEAMCRPIRNLTQMRGYDISTHILACFGGAGPQHACAIAKALGMTKVYVQRYSGILSAYGLSLADSVIDKQLPSSFTYSTTTKSTVISNILDLAEVVKKDLKTEGFAEAHVSLDYYLNLRYEGTDTALMTRCVFTDRTKPIRDVLTNFDFQGAFLEKYQQEFGFLLSQRAILVDDIRVRGTFSPPSNQVNNASVPVASKVVAAPTATTPLYFDDLKVWKDVPVYLHSDILNTSTIVHGPAIIMQNQATVVVENEWHAEILANGDLYIYIGDEGNAISKKEDTQNVSVELDPIQLSVFSHRFMGIAEQMGRTLARTSVSVNIKERLDFSCALFGPDGGLVANAPHLPVHLGAMQQAVRFQMEYWGKNIIEGDVLVSNHPQLAGGSHLPDITVMTPIFENGKIVFFVASRGHHADIGGIAPGSMPPLSKCLAEEGAAIVAFKLVDGRTGQFQEAAITDILLQKGKYDDNGRPAIGTRNLRDNLSDLKAQVAANQKGVLLMQDLIREYSLRVVTAYMTFIQDTAEKAVRTMLHEFSLKQSLPEVGSVSAEDFMDDGTRLALKITIDRRTDSAIFDFTGTGVEVFGNINA</sequence>
<dbReference type="Pfam" id="PF05378">
    <property type="entry name" value="Hydant_A_N"/>
    <property type="match status" value="1"/>
</dbReference>
<comment type="similarity">
    <text evidence="1">Belongs to the oxoprolinase family.</text>
</comment>